<dbReference type="InterPro" id="IPR041657">
    <property type="entry name" value="HTH_17"/>
</dbReference>
<sequence>MKRVKVNKTIVKVHPKRTLITTQVAAEILGITRPTLVKLLESGVIPFEQPSRHRRVLLADVVEYQKQVSSKRRTALNQLIEVSEKSGLYKGTSSPRKTR</sequence>
<dbReference type="InterPro" id="IPR010093">
    <property type="entry name" value="SinI_DNA-bd"/>
</dbReference>
<dbReference type="AlphaFoldDB" id="A0A6J7UN41"/>
<gene>
    <name evidence="2" type="ORF">UFOPK4345_01204</name>
</gene>
<dbReference type="EMBL" id="CAFBQV010000222">
    <property type="protein sequence ID" value="CAB5067371.1"/>
    <property type="molecule type" value="Genomic_DNA"/>
</dbReference>
<accession>A0A6J7UN41</accession>
<dbReference type="InterPro" id="IPR009061">
    <property type="entry name" value="DNA-bd_dom_put_sf"/>
</dbReference>
<organism evidence="2">
    <name type="scientific">freshwater metagenome</name>
    <dbReference type="NCBI Taxonomy" id="449393"/>
    <lineage>
        <taxon>unclassified sequences</taxon>
        <taxon>metagenomes</taxon>
        <taxon>ecological metagenomes</taxon>
    </lineage>
</organism>
<dbReference type="Pfam" id="PF12728">
    <property type="entry name" value="HTH_17"/>
    <property type="match status" value="1"/>
</dbReference>
<evidence type="ECO:0000313" key="2">
    <source>
        <dbReference type="EMBL" id="CAB5067371.1"/>
    </source>
</evidence>
<protein>
    <submittedName>
        <fullName evidence="2">Unannotated protein</fullName>
    </submittedName>
</protein>
<evidence type="ECO:0000259" key="1">
    <source>
        <dbReference type="Pfam" id="PF12728"/>
    </source>
</evidence>
<dbReference type="SUPFAM" id="SSF46955">
    <property type="entry name" value="Putative DNA-binding domain"/>
    <property type="match status" value="1"/>
</dbReference>
<name>A0A6J7UN41_9ZZZZ</name>
<proteinExistence type="predicted"/>
<feature type="domain" description="Helix-turn-helix" evidence="1">
    <location>
        <begin position="20"/>
        <end position="67"/>
    </location>
</feature>
<reference evidence="2" key="1">
    <citation type="submission" date="2020-05" db="EMBL/GenBank/DDBJ databases">
        <authorList>
            <person name="Chiriac C."/>
            <person name="Salcher M."/>
            <person name="Ghai R."/>
            <person name="Kavagutti S V."/>
        </authorList>
    </citation>
    <scope>NUCLEOTIDE SEQUENCE</scope>
</reference>
<dbReference type="GO" id="GO:0003677">
    <property type="term" value="F:DNA binding"/>
    <property type="evidence" value="ECO:0007669"/>
    <property type="project" value="InterPro"/>
</dbReference>
<dbReference type="NCBIfam" id="TIGR01764">
    <property type="entry name" value="excise"/>
    <property type="match status" value="1"/>
</dbReference>